<organism evidence="14 15">
    <name type="scientific">Lymnaea stagnalis</name>
    <name type="common">Great pond snail</name>
    <name type="synonym">Helix stagnalis</name>
    <dbReference type="NCBI Taxonomy" id="6523"/>
    <lineage>
        <taxon>Eukaryota</taxon>
        <taxon>Metazoa</taxon>
        <taxon>Spiralia</taxon>
        <taxon>Lophotrochozoa</taxon>
        <taxon>Mollusca</taxon>
        <taxon>Gastropoda</taxon>
        <taxon>Heterobranchia</taxon>
        <taxon>Euthyneura</taxon>
        <taxon>Panpulmonata</taxon>
        <taxon>Hygrophila</taxon>
        <taxon>Lymnaeoidea</taxon>
        <taxon>Lymnaeidae</taxon>
        <taxon>Lymnaea</taxon>
    </lineage>
</organism>
<comment type="caution">
    <text evidence="14">The sequence shown here is derived from an EMBL/GenBank/DDBJ whole genome shotgun (WGS) entry which is preliminary data.</text>
</comment>
<evidence type="ECO:0000256" key="10">
    <source>
        <dbReference type="ARBA" id="ARBA00023175"/>
    </source>
</evidence>
<keyword evidence="9" id="KW-0969">Cilium</keyword>
<dbReference type="FunFam" id="1.10.8.1220:FF:000001">
    <property type="entry name" value="Dynein axonemal heavy chain 5"/>
    <property type="match status" value="1"/>
</dbReference>
<dbReference type="GO" id="GO:0030286">
    <property type="term" value="C:dynein complex"/>
    <property type="evidence" value="ECO:0007669"/>
    <property type="project" value="UniProtKB-KW"/>
</dbReference>
<protein>
    <recommendedName>
        <fullName evidence="13">Dynein heavy chain ATP-binding dynein motor region domain-containing protein</fullName>
    </recommendedName>
</protein>
<dbReference type="PANTHER" id="PTHR22878:SF73">
    <property type="entry name" value="DYNEIN AXONEMAL HEAVY CHAIN 1"/>
    <property type="match status" value="1"/>
</dbReference>
<dbReference type="GO" id="GO:0051959">
    <property type="term" value="F:dynein light intermediate chain binding"/>
    <property type="evidence" value="ECO:0007669"/>
    <property type="project" value="InterPro"/>
</dbReference>
<evidence type="ECO:0000313" key="15">
    <source>
        <dbReference type="Proteomes" id="UP001497497"/>
    </source>
</evidence>
<keyword evidence="10" id="KW-0505">Motor protein</keyword>
<dbReference type="InterPro" id="IPR026983">
    <property type="entry name" value="DHC"/>
</dbReference>
<dbReference type="Pfam" id="PF12781">
    <property type="entry name" value="AAA_9"/>
    <property type="match status" value="1"/>
</dbReference>
<evidence type="ECO:0000256" key="4">
    <source>
        <dbReference type="ARBA" id="ARBA00022701"/>
    </source>
</evidence>
<gene>
    <name evidence="14" type="ORF">GSLYS_00008924001</name>
</gene>
<keyword evidence="3" id="KW-0963">Cytoplasm</keyword>
<evidence type="ECO:0000256" key="5">
    <source>
        <dbReference type="ARBA" id="ARBA00022741"/>
    </source>
</evidence>
<feature type="non-terminal residue" evidence="14">
    <location>
        <position position="1"/>
    </location>
</feature>
<comment type="similarity">
    <text evidence="2">Belongs to the dynein heavy chain family.</text>
</comment>
<dbReference type="GO" id="GO:0005930">
    <property type="term" value="C:axoneme"/>
    <property type="evidence" value="ECO:0007669"/>
    <property type="project" value="UniProtKB-SubCell"/>
</dbReference>
<evidence type="ECO:0000256" key="11">
    <source>
        <dbReference type="ARBA" id="ARBA00023212"/>
    </source>
</evidence>
<dbReference type="Gene3D" id="6.10.140.1060">
    <property type="match status" value="1"/>
</dbReference>
<evidence type="ECO:0000256" key="6">
    <source>
        <dbReference type="ARBA" id="ARBA00022840"/>
    </source>
</evidence>
<evidence type="ECO:0000256" key="1">
    <source>
        <dbReference type="ARBA" id="ARBA00004430"/>
    </source>
</evidence>
<dbReference type="InterPro" id="IPR035706">
    <property type="entry name" value="AAA_9"/>
</dbReference>
<sequence>SGLQDQLLGIVVAEERPDLEDSKNQLIVSNAKMKSELKEIEDKILYLLSASQGSPVDDIELIETLDASKITAQEIQTKVKVAETTEKIIDETRSQYIPVAINSQILFFCMADMGKIDPMYQYSLEWFIGIFMTSIAEAERAETLAERVNHINETFTYNLFINVCRSLFEKHKLLFGLLMAVRREMESGKIDMADWRWLIAGGTVAPEDLPNPAPEWLSARSWNDILTLPSLPSFQGFAQDFKNHLPAFKHIFDSHDPQE</sequence>
<keyword evidence="5" id="KW-0547">Nucleotide-binding</keyword>
<dbReference type="GO" id="GO:0045505">
    <property type="term" value="F:dynein intermediate chain binding"/>
    <property type="evidence" value="ECO:0007669"/>
    <property type="project" value="InterPro"/>
</dbReference>
<dbReference type="Proteomes" id="UP001497497">
    <property type="component" value="Unassembled WGS sequence"/>
</dbReference>
<dbReference type="AlphaFoldDB" id="A0AAV2HLN7"/>
<dbReference type="GO" id="GO:0005524">
    <property type="term" value="F:ATP binding"/>
    <property type="evidence" value="ECO:0007669"/>
    <property type="project" value="UniProtKB-KW"/>
</dbReference>
<keyword evidence="4" id="KW-0493">Microtubule</keyword>
<reference evidence="14 15" key="1">
    <citation type="submission" date="2024-04" db="EMBL/GenBank/DDBJ databases">
        <authorList>
            <consortium name="Genoscope - CEA"/>
            <person name="William W."/>
        </authorList>
    </citation>
    <scope>NUCLEOTIDE SEQUENCE [LARGE SCALE GENOMIC DNA]</scope>
</reference>
<feature type="domain" description="Dynein heavy chain ATP-binding dynein motor region" evidence="13">
    <location>
        <begin position="1"/>
        <end position="75"/>
    </location>
</feature>
<keyword evidence="12" id="KW-0966">Cell projection</keyword>
<comment type="subcellular location">
    <subcellularLocation>
        <location evidence="1">Cytoplasm</location>
        <location evidence="1">Cytoskeleton</location>
        <location evidence="1">Cilium axoneme</location>
    </subcellularLocation>
</comment>
<keyword evidence="7" id="KW-0243">Dynein</keyword>
<keyword evidence="11" id="KW-0206">Cytoskeleton</keyword>
<dbReference type="GO" id="GO:0007018">
    <property type="term" value="P:microtubule-based movement"/>
    <property type="evidence" value="ECO:0007669"/>
    <property type="project" value="InterPro"/>
</dbReference>
<evidence type="ECO:0000256" key="8">
    <source>
        <dbReference type="ARBA" id="ARBA00023054"/>
    </source>
</evidence>
<evidence type="ECO:0000256" key="12">
    <source>
        <dbReference type="ARBA" id="ARBA00023273"/>
    </source>
</evidence>
<name>A0AAV2HLN7_LYMST</name>
<dbReference type="Gene3D" id="1.10.8.1220">
    <property type="match status" value="1"/>
</dbReference>
<keyword evidence="15" id="KW-1185">Reference proteome</keyword>
<keyword evidence="6" id="KW-0067">ATP-binding</keyword>
<evidence type="ECO:0000313" key="14">
    <source>
        <dbReference type="EMBL" id="CAL1534964.1"/>
    </source>
</evidence>
<accession>A0AAV2HLN7</accession>
<evidence type="ECO:0000256" key="7">
    <source>
        <dbReference type="ARBA" id="ARBA00023017"/>
    </source>
</evidence>
<evidence type="ECO:0000256" key="9">
    <source>
        <dbReference type="ARBA" id="ARBA00023069"/>
    </source>
</evidence>
<dbReference type="EMBL" id="CAXITT010000187">
    <property type="protein sequence ID" value="CAL1534964.1"/>
    <property type="molecule type" value="Genomic_DNA"/>
</dbReference>
<evidence type="ECO:0000256" key="3">
    <source>
        <dbReference type="ARBA" id="ARBA00022490"/>
    </source>
</evidence>
<evidence type="ECO:0000259" key="13">
    <source>
        <dbReference type="Pfam" id="PF12781"/>
    </source>
</evidence>
<dbReference type="GO" id="GO:0005874">
    <property type="term" value="C:microtubule"/>
    <property type="evidence" value="ECO:0007669"/>
    <property type="project" value="UniProtKB-KW"/>
</dbReference>
<keyword evidence="8" id="KW-0175">Coiled coil</keyword>
<dbReference type="PANTHER" id="PTHR22878">
    <property type="entry name" value="DYNEIN HEAVY CHAIN 6, AXONEMAL-LIKE-RELATED"/>
    <property type="match status" value="1"/>
</dbReference>
<proteinExistence type="inferred from homology"/>
<evidence type="ECO:0000256" key="2">
    <source>
        <dbReference type="ARBA" id="ARBA00008887"/>
    </source>
</evidence>